<dbReference type="EMBL" id="JBAKAZ010000380">
    <property type="protein sequence ID" value="MEL0631048.1"/>
    <property type="molecule type" value="Genomic_DNA"/>
</dbReference>
<feature type="non-terminal residue" evidence="2">
    <location>
        <position position="1"/>
    </location>
</feature>
<reference evidence="2 3" key="1">
    <citation type="submission" date="2024-02" db="EMBL/GenBank/DDBJ databases">
        <title>Bacteria isolated from the canopy kelp, Nereocystis luetkeana.</title>
        <authorList>
            <person name="Pfister C.A."/>
            <person name="Younker I.T."/>
            <person name="Light S.H."/>
        </authorList>
    </citation>
    <scope>NUCLEOTIDE SEQUENCE [LARGE SCALE GENOMIC DNA]</scope>
    <source>
        <strain evidence="2 3">TI.1.05</strain>
    </source>
</reference>
<protein>
    <submittedName>
        <fullName evidence="2">TOBE domain-containing protein</fullName>
    </submittedName>
</protein>
<feature type="domain" description="Transport-associated OB type 2" evidence="1">
    <location>
        <begin position="16"/>
        <end position="61"/>
    </location>
</feature>
<evidence type="ECO:0000259" key="1">
    <source>
        <dbReference type="Pfam" id="PF08402"/>
    </source>
</evidence>
<keyword evidence="3" id="KW-1185">Reference proteome</keyword>
<dbReference type="Pfam" id="PF08402">
    <property type="entry name" value="TOBE_2"/>
    <property type="match status" value="1"/>
</dbReference>
<dbReference type="Proteomes" id="UP001369082">
    <property type="component" value="Unassembled WGS sequence"/>
</dbReference>
<feature type="non-terminal residue" evidence="2">
    <location>
        <position position="71"/>
    </location>
</feature>
<dbReference type="SUPFAM" id="SSF50331">
    <property type="entry name" value="MOP-like"/>
    <property type="match status" value="1"/>
</dbReference>
<comment type="caution">
    <text evidence="2">The sequence shown here is derived from an EMBL/GenBank/DDBJ whole genome shotgun (WGS) entry which is preliminary data.</text>
</comment>
<evidence type="ECO:0000313" key="3">
    <source>
        <dbReference type="Proteomes" id="UP001369082"/>
    </source>
</evidence>
<accession>A0ABU9GUP6</accession>
<organism evidence="2 3">
    <name type="scientific">Psychromonas aquatilis</name>
    <dbReference type="NCBI Taxonomy" id="2005072"/>
    <lineage>
        <taxon>Bacteria</taxon>
        <taxon>Pseudomonadati</taxon>
        <taxon>Pseudomonadota</taxon>
        <taxon>Gammaproteobacteria</taxon>
        <taxon>Alteromonadales</taxon>
        <taxon>Psychromonadaceae</taxon>
        <taxon>Psychromonas</taxon>
    </lineage>
</organism>
<dbReference type="RefSeq" id="WP_341599174.1">
    <property type="nucleotide sequence ID" value="NZ_JBAKAZ010000380.1"/>
</dbReference>
<sequence>TSKHQSNHKKGEKERLLLRPEHIDIKHDERGDAVVEQVDFQGASQLIKVRFAAQEFVIKYCNHCYDSVLFM</sequence>
<name>A0ABU9GUP6_9GAMM</name>
<evidence type="ECO:0000313" key="2">
    <source>
        <dbReference type="EMBL" id="MEL0631048.1"/>
    </source>
</evidence>
<dbReference type="InterPro" id="IPR008995">
    <property type="entry name" value="Mo/tungstate-bd_C_term_dom"/>
</dbReference>
<proteinExistence type="predicted"/>
<gene>
    <name evidence="2" type="ORF">V6256_15885</name>
</gene>
<dbReference type="InterPro" id="IPR013611">
    <property type="entry name" value="Transp-assoc_OB_typ2"/>
</dbReference>